<dbReference type="InterPro" id="IPR011604">
    <property type="entry name" value="PDDEXK-like_dom_sf"/>
</dbReference>
<dbReference type="SUPFAM" id="SSF52980">
    <property type="entry name" value="Restriction endonuclease-like"/>
    <property type="match status" value="1"/>
</dbReference>
<accession>A0A0F8XAD4</accession>
<dbReference type="EMBL" id="LAZR01060389">
    <property type="protein sequence ID" value="KKK65778.1"/>
    <property type="molecule type" value="Genomic_DNA"/>
</dbReference>
<evidence type="ECO:0000259" key="1">
    <source>
        <dbReference type="Pfam" id="PF09588"/>
    </source>
</evidence>
<dbReference type="AlphaFoldDB" id="A0A0F8XAD4"/>
<feature type="domain" description="YqaJ viral recombinase" evidence="1">
    <location>
        <begin position="9"/>
        <end position="142"/>
    </location>
</feature>
<dbReference type="InterPro" id="IPR019080">
    <property type="entry name" value="YqaJ_viral_recombinase"/>
</dbReference>
<comment type="caution">
    <text evidence="2">The sequence shown here is derived from an EMBL/GenBank/DDBJ whole genome shotgun (WGS) entry which is preliminary data.</text>
</comment>
<organism evidence="2">
    <name type="scientific">marine sediment metagenome</name>
    <dbReference type="NCBI Taxonomy" id="412755"/>
    <lineage>
        <taxon>unclassified sequences</taxon>
        <taxon>metagenomes</taxon>
        <taxon>ecological metagenomes</taxon>
    </lineage>
</organism>
<gene>
    <name evidence="2" type="ORF">LCGC14_2970720</name>
</gene>
<proteinExistence type="predicted"/>
<dbReference type="Pfam" id="PF09588">
    <property type="entry name" value="YqaJ"/>
    <property type="match status" value="1"/>
</dbReference>
<dbReference type="InterPro" id="IPR011335">
    <property type="entry name" value="Restrct_endonuc-II-like"/>
</dbReference>
<dbReference type="Gene3D" id="3.90.320.10">
    <property type="match status" value="1"/>
</dbReference>
<name>A0A0F8XAD4_9ZZZZ</name>
<reference evidence="2" key="1">
    <citation type="journal article" date="2015" name="Nature">
        <title>Complex archaea that bridge the gap between prokaryotes and eukaryotes.</title>
        <authorList>
            <person name="Spang A."/>
            <person name="Saw J.H."/>
            <person name="Jorgensen S.L."/>
            <person name="Zaremba-Niedzwiedzka K."/>
            <person name="Martijn J."/>
            <person name="Lind A.E."/>
            <person name="van Eijk R."/>
            <person name="Schleper C."/>
            <person name="Guy L."/>
            <person name="Ettema T.J."/>
        </authorList>
    </citation>
    <scope>NUCLEOTIDE SEQUENCE</scope>
</reference>
<protein>
    <recommendedName>
        <fullName evidence="1">YqaJ viral recombinase domain-containing protein</fullName>
    </recommendedName>
</protein>
<evidence type="ECO:0000313" key="2">
    <source>
        <dbReference type="EMBL" id="KKK65778.1"/>
    </source>
</evidence>
<sequence>MPITEEQREQRQKHLGSSDMAAIMGLDSWGNAHDVYLEKTGRLDPEKDKAVFRRGNYMEAALLAYASDELGELVVSPTELEFVMPGLHLCSHPDAMTVDARSPVEAKSLGWYAPDFWGDPGSDQCPDRTLIQTHVHMICTDTKLCHVPVYLPKREFQMYAVEFDEDIGLAVCEAAVAFWNDHVVKDIPPENVVPSMAVLKRIRRLPETTAEIAPDLIGRWLNAKDTASDAKKAQTKVQAELITALGQAEAGTCPAGMVTYLEQTRKEYVSAETTFRVLRFKKGKSNGKS</sequence>